<dbReference type="Proteomes" id="UP000186228">
    <property type="component" value="Unassembled WGS sequence"/>
</dbReference>
<evidence type="ECO:0000313" key="3">
    <source>
        <dbReference type="Proteomes" id="UP000186228"/>
    </source>
</evidence>
<accession>A0A1C3UMW7</accession>
<keyword evidence="1" id="KW-1133">Transmembrane helix</keyword>
<protein>
    <submittedName>
        <fullName evidence="2">Uncharacterized protein</fullName>
    </submittedName>
</protein>
<name>A0A1C3UMW7_9HYPH</name>
<organism evidence="2 3">
    <name type="scientific">Rhizobium hainanense</name>
    <dbReference type="NCBI Taxonomy" id="52131"/>
    <lineage>
        <taxon>Bacteria</taxon>
        <taxon>Pseudomonadati</taxon>
        <taxon>Pseudomonadota</taxon>
        <taxon>Alphaproteobacteria</taxon>
        <taxon>Hyphomicrobiales</taxon>
        <taxon>Rhizobiaceae</taxon>
        <taxon>Rhizobium/Agrobacterium group</taxon>
        <taxon>Rhizobium</taxon>
    </lineage>
</organism>
<dbReference type="EMBL" id="FMAC01000002">
    <property type="protein sequence ID" value="SCB16812.1"/>
    <property type="molecule type" value="Genomic_DNA"/>
</dbReference>
<keyword evidence="3" id="KW-1185">Reference proteome</keyword>
<proteinExistence type="predicted"/>
<sequence>MALCAERDIVSGTANNAGFTRRRGKRAVKKSDRIIGGLALLSVAIIVIKLAGAIYGYDLIQMAVDATRPKDAGGWPTAVN</sequence>
<feature type="transmembrane region" description="Helical" evidence="1">
    <location>
        <begin position="34"/>
        <end position="57"/>
    </location>
</feature>
<evidence type="ECO:0000313" key="2">
    <source>
        <dbReference type="EMBL" id="SCB16812.1"/>
    </source>
</evidence>
<gene>
    <name evidence="2" type="ORF">GA0061100_102709</name>
</gene>
<keyword evidence="1" id="KW-0812">Transmembrane</keyword>
<reference evidence="3" key="1">
    <citation type="submission" date="2016-08" db="EMBL/GenBank/DDBJ databases">
        <authorList>
            <person name="Varghese N."/>
            <person name="Submissions Spin"/>
        </authorList>
    </citation>
    <scope>NUCLEOTIDE SEQUENCE [LARGE SCALE GENOMIC DNA]</scope>
    <source>
        <strain evidence="3">CCBAU 57015</strain>
    </source>
</reference>
<keyword evidence="1" id="KW-0472">Membrane</keyword>
<dbReference type="STRING" id="52131.GA0061100_102709"/>
<dbReference type="AlphaFoldDB" id="A0A1C3UMW7"/>
<evidence type="ECO:0000256" key="1">
    <source>
        <dbReference type="SAM" id="Phobius"/>
    </source>
</evidence>